<evidence type="ECO:0000256" key="1">
    <source>
        <dbReference type="SAM" id="Phobius"/>
    </source>
</evidence>
<keyword evidence="1" id="KW-1133">Transmembrane helix</keyword>
<keyword evidence="3" id="KW-1185">Reference proteome</keyword>
<sequence length="111" mass="12538">MASPLSIDLLIGGNVIASAFVFSLFGLSLAQAYIYWLNSSRDRFYLKATVWTVMLLETVHTIAVVHFMYHYTVTSFGKVLMLAFISWYDLLDKFAFDTYSCEILSALSGVQ</sequence>
<protein>
    <submittedName>
        <fullName evidence="2">Uncharacterized protein</fullName>
    </submittedName>
</protein>
<comment type="caution">
    <text evidence="2">The sequence shown here is derived from an EMBL/GenBank/DDBJ whole genome shotgun (WGS) entry which is preliminary data.</text>
</comment>
<evidence type="ECO:0000313" key="2">
    <source>
        <dbReference type="EMBL" id="KAJ3487590.1"/>
    </source>
</evidence>
<dbReference type="Proteomes" id="UP001212997">
    <property type="component" value="Unassembled WGS sequence"/>
</dbReference>
<gene>
    <name evidence="2" type="ORF">NLI96_g3422</name>
</gene>
<keyword evidence="1" id="KW-0472">Membrane</keyword>
<feature type="transmembrane region" description="Helical" evidence="1">
    <location>
        <begin position="48"/>
        <end position="69"/>
    </location>
</feature>
<reference evidence="2" key="1">
    <citation type="submission" date="2022-07" db="EMBL/GenBank/DDBJ databases">
        <title>Genome Sequence of Physisporinus lineatus.</title>
        <authorList>
            <person name="Buettner E."/>
        </authorList>
    </citation>
    <scope>NUCLEOTIDE SEQUENCE</scope>
    <source>
        <strain evidence="2">VT162</strain>
    </source>
</reference>
<accession>A0AAD5V8Z7</accession>
<keyword evidence="1" id="KW-0812">Transmembrane</keyword>
<proteinExistence type="predicted"/>
<dbReference type="EMBL" id="JANAWD010000087">
    <property type="protein sequence ID" value="KAJ3487590.1"/>
    <property type="molecule type" value="Genomic_DNA"/>
</dbReference>
<evidence type="ECO:0000313" key="3">
    <source>
        <dbReference type="Proteomes" id="UP001212997"/>
    </source>
</evidence>
<name>A0AAD5V8Z7_9APHY</name>
<dbReference type="AlphaFoldDB" id="A0AAD5V8Z7"/>
<organism evidence="2 3">
    <name type="scientific">Meripilus lineatus</name>
    <dbReference type="NCBI Taxonomy" id="2056292"/>
    <lineage>
        <taxon>Eukaryota</taxon>
        <taxon>Fungi</taxon>
        <taxon>Dikarya</taxon>
        <taxon>Basidiomycota</taxon>
        <taxon>Agaricomycotina</taxon>
        <taxon>Agaricomycetes</taxon>
        <taxon>Polyporales</taxon>
        <taxon>Meripilaceae</taxon>
        <taxon>Meripilus</taxon>
    </lineage>
</organism>
<feature type="transmembrane region" description="Helical" evidence="1">
    <location>
        <begin position="15"/>
        <end position="36"/>
    </location>
</feature>